<dbReference type="PANTHER" id="PTHR22893:SF91">
    <property type="entry name" value="NADPH DEHYDROGENASE 2-RELATED"/>
    <property type="match status" value="1"/>
</dbReference>
<dbReference type="Pfam" id="PF00724">
    <property type="entry name" value="Oxidored_FMN"/>
    <property type="match status" value="1"/>
</dbReference>
<dbReference type="InterPro" id="IPR013785">
    <property type="entry name" value="Aldolase_TIM"/>
</dbReference>
<evidence type="ECO:0000256" key="2">
    <source>
        <dbReference type="ARBA" id="ARBA00005979"/>
    </source>
</evidence>
<dbReference type="RefSeq" id="WP_317081824.1">
    <property type="nucleotide sequence ID" value="NZ_CP136594.1"/>
</dbReference>
<dbReference type="KEGG" id="acoa:RB602_00135"/>
<dbReference type="GO" id="GO:0005829">
    <property type="term" value="C:cytosol"/>
    <property type="evidence" value="ECO:0007669"/>
    <property type="project" value="UniProtKB-ARBA"/>
</dbReference>
<dbReference type="EMBL" id="CP136594">
    <property type="protein sequence ID" value="WOE75163.1"/>
    <property type="molecule type" value="Genomic_DNA"/>
</dbReference>
<evidence type="ECO:0000259" key="5">
    <source>
        <dbReference type="Pfam" id="PF00724"/>
    </source>
</evidence>
<feature type="region of interest" description="Disordered" evidence="4">
    <location>
        <begin position="113"/>
        <end position="134"/>
    </location>
</feature>
<keyword evidence="3" id="KW-0560">Oxidoreductase</keyword>
<dbReference type="AlphaFoldDB" id="A0AA97F729"/>
<dbReference type="Proteomes" id="UP001302429">
    <property type="component" value="Chromosome"/>
</dbReference>
<dbReference type="SUPFAM" id="SSF51395">
    <property type="entry name" value="FMN-linked oxidoreductases"/>
    <property type="match status" value="1"/>
</dbReference>
<dbReference type="Gene3D" id="3.20.20.70">
    <property type="entry name" value="Aldolase class I"/>
    <property type="match status" value="1"/>
</dbReference>
<keyword evidence="7" id="KW-1185">Reference proteome</keyword>
<evidence type="ECO:0000313" key="7">
    <source>
        <dbReference type="Proteomes" id="UP001302429"/>
    </source>
</evidence>
<accession>A0AA97F729</accession>
<dbReference type="GO" id="GO:0010181">
    <property type="term" value="F:FMN binding"/>
    <property type="evidence" value="ECO:0007669"/>
    <property type="project" value="InterPro"/>
</dbReference>
<evidence type="ECO:0000256" key="3">
    <source>
        <dbReference type="ARBA" id="ARBA00023002"/>
    </source>
</evidence>
<name>A0AA97F729_9SPHN</name>
<dbReference type="CDD" id="cd02933">
    <property type="entry name" value="OYE_like_FMN"/>
    <property type="match status" value="1"/>
</dbReference>
<gene>
    <name evidence="6" type="ORF">RB602_00135</name>
</gene>
<protein>
    <submittedName>
        <fullName evidence="6">Alkene reductase</fullName>
    </submittedName>
</protein>
<dbReference type="GO" id="GO:0016628">
    <property type="term" value="F:oxidoreductase activity, acting on the CH-CH group of donors, NAD or NADP as acceptor"/>
    <property type="evidence" value="ECO:0007669"/>
    <property type="project" value="UniProtKB-ARBA"/>
</dbReference>
<evidence type="ECO:0000256" key="1">
    <source>
        <dbReference type="ARBA" id="ARBA00001917"/>
    </source>
</evidence>
<sequence>MTCLFDPIQLGAIAAPNRIIMAPLTRCRATQGHVPNPIQGDYYAQRATAGLILSEATGISQEGLGTCFAPGIWSDEQTEAWKPIVEQMHQAGGRIFCQLWHMGRLVHPDFNDGNPPISSSATTGPGNTRTYEGKKPYVEARPLELSEIPRLLDDYANAAENAKRAGFDGVQLHSANGYLIDQFIRSGTNHREDDYGGSIANRIRLLGEVTQRLVGVWGKTRVAVRLSPNGDSQGADDATPNETFSAAAKLLSDIGIAFLELREPPPFGTYGNTDIPAVSPHIRKVFDAPLILNSDYDKARAEAALAEGKCDAISFGRPFITNPDLVERLRSNAPLNPALGGETPWHFTPTWYLQSAEGYTDYPTLKQATRDSNAA</sequence>
<dbReference type="FunFam" id="3.20.20.70:FF:000059">
    <property type="entry name" value="N-ethylmaleimide reductase, FMN-linked"/>
    <property type="match status" value="1"/>
</dbReference>
<comment type="cofactor">
    <cofactor evidence="1">
        <name>FMN</name>
        <dbReference type="ChEBI" id="CHEBI:58210"/>
    </cofactor>
</comment>
<feature type="compositionally biased region" description="Polar residues" evidence="4">
    <location>
        <begin position="116"/>
        <end position="130"/>
    </location>
</feature>
<organism evidence="6 7">
    <name type="scientific">Alterisphingorhabdus coralli</name>
    <dbReference type="NCBI Taxonomy" id="3071408"/>
    <lineage>
        <taxon>Bacteria</taxon>
        <taxon>Pseudomonadati</taxon>
        <taxon>Pseudomonadota</taxon>
        <taxon>Alphaproteobacteria</taxon>
        <taxon>Sphingomonadales</taxon>
        <taxon>Sphingomonadaceae</taxon>
        <taxon>Alterisphingorhabdus (ex Yan et al. 2024)</taxon>
    </lineage>
</organism>
<evidence type="ECO:0000313" key="6">
    <source>
        <dbReference type="EMBL" id="WOE75163.1"/>
    </source>
</evidence>
<dbReference type="InterPro" id="IPR045247">
    <property type="entry name" value="Oye-like"/>
</dbReference>
<proteinExistence type="inferred from homology"/>
<dbReference type="PANTHER" id="PTHR22893">
    <property type="entry name" value="NADH OXIDOREDUCTASE-RELATED"/>
    <property type="match status" value="1"/>
</dbReference>
<reference evidence="6 7" key="1">
    <citation type="submission" date="2023-10" db="EMBL/GenBank/DDBJ databases">
        <title>Complete genome sequence of a Sphingomonadaceae bacterium.</title>
        <authorList>
            <person name="Yan C."/>
        </authorList>
    </citation>
    <scope>NUCLEOTIDE SEQUENCE [LARGE SCALE GENOMIC DNA]</scope>
    <source>
        <strain evidence="6 7">SCSIO 66989</strain>
    </source>
</reference>
<evidence type="ECO:0000256" key="4">
    <source>
        <dbReference type="SAM" id="MobiDB-lite"/>
    </source>
</evidence>
<dbReference type="InterPro" id="IPR001155">
    <property type="entry name" value="OxRdtase_FMN_N"/>
</dbReference>
<feature type="domain" description="NADH:flavin oxidoreductase/NADH oxidase N-terminal" evidence="5">
    <location>
        <begin position="4"/>
        <end position="336"/>
    </location>
</feature>
<comment type="similarity">
    <text evidence="2">Belongs to the NADH:flavin oxidoreductase/NADH oxidase family.</text>
</comment>